<evidence type="ECO:0000313" key="3">
    <source>
        <dbReference type="Proteomes" id="UP000666369"/>
    </source>
</evidence>
<organism evidence="2 3">
    <name type="scientific">Duganella aceris</name>
    <dbReference type="NCBI Taxonomy" id="2703883"/>
    <lineage>
        <taxon>Bacteria</taxon>
        <taxon>Pseudomonadati</taxon>
        <taxon>Pseudomonadota</taxon>
        <taxon>Betaproteobacteria</taxon>
        <taxon>Burkholderiales</taxon>
        <taxon>Oxalobacteraceae</taxon>
        <taxon>Telluria group</taxon>
        <taxon>Duganella</taxon>
    </lineage>
</organism>
<reference evidence="3" key="2">
    <citation type="submission" date="2023-07" db="EMBL/GenBank/DDBJ databases">
        <title>Duganella aceri sp. nov., isolated from tree sap.</title>
        <authorList>
            <person name="Kim I.S."/>
        </authorList>
    </citation>
    <scope>NUCLEOTIDE SEQUENCE [LARGE SCALE GENOMIC DNA]</scope>
    <source>
        <strain evidence="3">SAP-35</strain>
    </source>
</reference>
<reference evidence="2 3" key="1">
    <citation type="submission" date="2020-01" db="EMBL/GenBank/DDBJ databases">
        <authorList>
            <person name="Lee S.D."/>
        </authorList>
    </citation>
    <scope>NUCLEOTIDE SEQUENCE [LARGE SCALE GENOMIC DNA]</scope>
    <source>
        <strain evidence="2 3">SAP-35</strain>
    </source>
</reference>
<dbReference type="Proteomes" id="UP000666369">
    <property type="component" value="Unassembled WGS sequence"/>
</dbReference>
<feature type="compositionally biased region" description="Basic and acidic residues" evidence="1">
    <location>
        <begin position="200"/>
        <end position="210"/>
    </location>
</feature>
<evidence type="ECO:0000313" key="2">
    <source>
        <dbReference type="EMBL" id="NGZ83133.1"/>
    </source>
</evidence>
<feature type="region of interest" description="Disordered" evidence="1">
    <location>
        <begin position="133"/>
        <end position="210"/>
    </location>
</feature>
<gene>
    <name evidence="2" type="ORF">GW587_02505</name>
</gene>
<feature type="compositionally biased region" description="Basic residues" evidence="1">
    <location>
        <begin position="190"/>
        <end position="199"/>
    </location>
</feature>
<accession>A0ABX0FF12</accession>
<dbReference type="EMBL" id="JAADJT010000001">
    <property type="protein sequence ID" value="NGZ83133.1"/>
    <property type="molecule type" value="Genomic_DNA"/>
</dbReference>
<comment type="caution">
    <text evidence="2">The sequence shown here is derived from an EMBL/GenBank/DDBJ whole genome shotgun (WGS) entry which is preliminary data.</text>
</comment>
<sequence length="210" mass="22905">MGKFTGLHWNDSFGMEPYVCEALRNYMKPAPPPQKQAAVAPSESGYQWKEVFLPEGTRLRASFDHRQYFAVEGAAIKYGEHAISPSCFANLFGSGNRNAWKAVWLRLPGSDAWLLADVCRAARKAAIARLMEGAADRRGQPPRPQASAGGANDGTRVRAERPPAPPQPGPRATGAATENGAQRNKGSGRSARHKRRAAKRKSDAFHSPER</sequence>
<protein>
    <submittedName>
        <fullName evidence="2">Uncharacterized protein</fullName>
    </submittedName>
</protein>
<proteinExistence type="predicted"/>
<evidence type="ECO:0000256" key="1">
    <source>
        <dbReference type="SAM" id="MobiDB-lite"/>
    </source>
</evidence>
<keyword evidence="3" id="KW-1185">Reference proteome</keyword>
<name>A0ABX0FF12_9BURK</name>
<dbReference type="RefSeq" id="WP_166098122.1">
    <property type="nucleotide sequence ID" value="NZ_JAADJT010000001.1"/>
</dbReference>